<feature type="domain" description="HTH crp-type" evidence="4">
    <location>
        <begin position="136"/>
        <end position="213"/>
    </location>
</feature>
<dbReference type="InterPro" id="IPR050397">
    <property type="entry name" value="Env_Response_Regulators"/>
</dbReference>
<evidence type="ECO:0000256" key="1">
    <source>
        <dbReference type="ARBA" id="ARBA00023015"/>
    </source>
</evidence>
<dbReference type="PANTHER" id="PTHR24567">
    <property type="entry name" value="CRP FAMILY TRANSCRIPTIONAL REGULATORY PROTEIN"/>
    <property type="match status" value="1"/>
</dbReference>
<proteinExistence type="predicted"/>
<evidence type="ECO:0000256" key="2">
    <source>
        <dbReference type="ARBA" id="ARBA00023125"/>
    </source>
</evidence>
<evidence type="ECO:0000313" key="6">
    <source>
        <dbReference type="Proteomes" id="UP000193925"/>
    </source>
</evidence>
<dbReference type="PROSITE" id="PS51063">
    <property type="entry name" value="HTH_CRP_2"/>
    <property type="match status" value="1"/>
</dbReference>
<keyword evidence="6" id="KW-1185">Reference proteome</keyword>
<keyword evidence="2" id="KW-0238">DNA-binding</keyword>
<evidence type="ECO:0000259" key="4">
    <source>
        <dbReference type="PROSITE" id="PS51063"/>
    </source>
</evidence>
<organism evidence="5 6">
    <name type="scientific">Acidithiobacillus ferrivorans</name>
    <dbReference type="NCBI Taxonomy" id="160808"/>
    <lineage>
        <taxon>Bacteria</taxon>
        <taxon>Pseudomonadati</taxon>
        <taxon>Pseudomonadota</taxon>
        <taxon>Acidithiobacillia</taxon>
        <taxon>Acidithiobacillales</taxon>
        <taxon>Acidithiobacillaceae</taxon>
        <taxon>Acidithiobacillus</taxon>
    </lineage>
</organism>
<protein>
    <submittedName>
        <fullName evidence="5">Transcriptional regulator, Crp/Fnr family</fullName>
    </submittedName>
</protein>
<evidence type="ECO:0000256" key="3">
    <source>
        <dbReference type="ARBA" id="ARBA00023163"/>
    </source>
</evidence>
<dbReference type="SUPFAM" id="SSF46785">
    <property type="entry name" value="Winged helix' DNA-binding domain"/>
    <property type="match status" value="1"/>
</dbReference>
<dbReference type="Pfam" id="PF13545">
    <property type="entry name" value="HTH_Crp_2"/>
    <property type="match status" value="1"/>
</dbReference>
<keyword evidence="1" id="KW-0805">Transcription regulation</keyword>
<dbReference type="Proteomes" id="UP000193925">
    <property type="component" value="Chromosome AFERRI"/>
</dbReference>
<dbReference type="PANTHER" id="PTHR24567:SF74">
    <property type="entry name" value="HTH-TYPE TRANSCRIPTIONAL REGULATOR ARCR"/>
    <property type="match status" value="1"/>
</dbReference>
<gene>
    <name evidence="5" type="ORF">AFERRI_30277</name>
</gene>
<keyword evidence="3" id="KW-0804">Transcription</keyword>
<dbReference type="InterPro" id="IPR012318">
    <property type="entry name" value="HTH_CRP"/>
</dbReference>
<evidence type="ECO:0000313" key="5">
    <source>
        <dbReference type="EMBL" id="SMH66545.1"/>
    </source>
</evidence>
<dbReference type="EMBL" id="LT841305">
    <property type="protein sequence ID" value="SMH66545.1"/>
    <property type="molecule type" value="Genomic_DNA"/>
</dbReference>
<dbReference type="SMART" id="SM00419">
    <property type="entry name" value="HTH_CRP"/>
    <property type="match status" value="1"/>
</dbReference>
<dbReference type="InterPro" id="IPR014710">
    <property type="entry name" value="RmlC-like_jellyroll"/>
</dbReference>
<sequence length="240" mass="26568">MSFSHDPRQNYLLAALPSDTHAAALFPKLELIAMPLGMSIYESGRPIQHAYFPTTAIVSLLYETEDGDSAEIAIVGNDGVVGISLFLGGGTTCNRAVVQSAGYGYRLPCQTLKDEFSHDGPMQRLLLRYTQALVTQMAQTAVCNRLHTLDQQFCRWLLLSLDRLSFNHLVMTQQLIANMLGVRRESVSVAAGKLHEAGLIDYRRGHITVINRPGLEARVCECYSVVKKETDRLLSDICIP</sequence>
<dbReference type="InterPro" id="IPR018490">
    <property type="entry name" value="cNMP-bd_dom_sf"/>
</dbReference>
<dbReference type="InterPro" id="IPR036390">
    <property type="entry name" value="WH_DNA-bd_sf"/>
</dbReference>
<name>A0ABY1MS23_9PROT</name>
<dbReference type="SUPFAM" id="SSF51206">
    <property type="entry name" value="cAMP-binding domain-like"/>
    <property type="match status" value="1"/>
</dbReference>
<accession>A0ABY1MS23</accession>
<reference evidence="5 6" key="1">
    <citation type="submission" date="2017-03" db="EMBL/GenBank/DDBJ databases">
        <authorList>
            <person name="Regsiter A."/>
            <person name="William W."/>
        </authorList>
    </citation>
    <scope>NUCLEOTIDE SEQUENCE [LARGE SCALE GENOMIC DNA]</scope>
    <source>
        <strain evidence="5">PRJEB5721</strain>
    </source>
</reference>
<dbReference type="Gene3D" id="2.60.120.10">
    <property type="entry name" value="Jelly Rolls"/>
    <property type="match status" value="1"/>
</dbReference>